<evidence type="ECO:0000313" key="3">
    <source>
        <dbReference type="Proteomes" id="UP000306912"/>
    </source>
</evidence>
<dbReference type="EMBL" id="VBWP01000003">
    <property type="protein sequence ID" value="TLG75244.1"/>
    <property type="molecule type" value="Genomic_DNA"/>
</dbReference>
<evidence type="ECO:0000259" key="1">
    <source>
        <dbReference type="Pfam" id="PF06605"/>
    </source>
</evidence>
<dbReference type="InParanoid" id="A0A5R8QDF9"/>
<protein>
    <recommendedName>
        <fullName evidence="1">Tail spike domain-containing protein</fullName>
    </recommendedName>
</protein>
<comment type="caution">
    <text evidence="2">The sequence shown here is derived from an EMBL/GenBank/DDBJ whole genome shotgun (WGS) entry which is preliminary data.</text>
</comment>
<dbReference type="RefSeq" id="WP_138190465.1">
    <property type="nucleotide sequence ID" value="NZ_VBWP01000003.1"/>
</dbReference>
<reference evidence="2 3" key="1">
    <citation type="submission" date="2019-05" db="EMBL/GenBank/DDBJ databases">
        <title>Culicoidintestinum kansasii gen. nov., sp. nov. from the gastrointestinal tract of the biting midge, Culicoides sonorensis.</title>
        <authorList>
            <person name="Neupane S."/>
            <person name="Ghosh A."/>
            <person name="Gunther S."/>
            <person name="Martin K."/>
            <person name="Zurek L."/>
        </authorList>
    </citation>
    <scope>NUCLEOTIDE SEQUENCE [LARGE SCALE GENOMIC DNA]</scope>
    <source>
        <strain evidence="2 3">CS-1</strain>
    </source>
</reference>
<dbReference type="InterPro" id="IPR007119">
    <property type="entry name" value="Phage_tail_spike_N"/>
</dbReference>
<dbReference type="OrthoDB" id="1898860at2"/>
<dbReference type="Proteomes" id="UP000306912">
    <property type="component" value="Unassembled WGS sequence"/>
</dbReference>
<name>A0A5R8QDF9_9FIRM</name>
<organism evidence="2 3">
    <name type="scientific">Culicoidibacter larvae</name>
    <dbReference type="NCBI Taxonomy" id="2579976"/>
    <lineage>
        <taxon>Bacteria</taxon>
        <taxon>Bacillati</taxon>
        <taxon>Bacillota</taxon>
        <taxon>Culicoidibacteria</taxon>
        <taxon>Culicoidibacterales</taxon>
        <taxon>Culicoidibacteraceae</taxon>
        <taxon>Culicoidibacter</taxon>
    </lineage>
</organism>
<keyword evidence="3" id="KW-1185">Reference proteome</keyword>
<dbReference type="InterPro" id="IPR010572">
    <property type="entry name" value="Tail_dom"/>
</dbReference>
<gene>
    <name evidence="2" type="ORF">FEZ08_04150</name>
</gene>
<feature type="domain" description="Tail spike" evidence="1">
    <location>
        <begin position="165"/>
        <end position="365"/>
    </location>
</feature>
<accession>A0A5R8QDF9</accession>
<proteinExistence type="predicted"/>
<dbReference type="NCBIfam" id="TIGR01665">
    <property type="entry name" value="put_anti_recept"/>
    <property type="match status" value="1"/>
</dbReference>
<sequence>MYSIFLRQKVNNSVETTLIHAPSTSFDAPKLASGTLKQKLSGIDEFHFSIYPNNPAWGQLHAMRSKIFVYDHLKEMYVFSGRVLKITQKMDNSGMFTQDIACESAFAYLSDAFCESVPTATTTSALLTDLLTKFNNEVDGERRLEKGVFANYTLANKLETNVEKYSTLVNKVREQLSSGEFVLRTDNQYRNYLDLVAMRGNDTNITIIPGVNLQDITIDYDAASVVNKIIPYGAEVSGKNINITSVNSNLNYLQDQSSIETYGVFEEVWIDTKYKDAKSLKEAAQQRLNDNKEPTISIKLGALDLSHLKKVEESFFIGDRIALVHKAFDISASLRIVEISTNIFAPHEPILTLANRRIDFLDVTAYITKQFNYMLKL</sequence>
<dbReference type="AlphaFoldDB" id="A0A5R8QDF9"/>
<dbReference type="Pfam" id="PF06605">
    <property type="entry name" value="Prophage_tail"/>
    <property type="match status" value="1"/>
</dbReference>
<evidence type="ECO:0000313" key="2">
    <source>
        <dbReference type="EMBL" id="TLG75244.1"/>
    </source>
</evidence>